<feature type="domain" description="PRD" evidence="2">
    <location>
        <begin position="171"/>
        <end position="278"/>
    </location>
</feature>
<evidence type="ECO:0000256" key="1">
    <source>
        <dbReference type="ARBA" id="ARBA00022737"/>
    </source>
</evidence>
<dbReference type="Pfam" id="PF00874">
    <property type="entry name" value="PRD"/>
    <property type="match status" value="2"/>
</dbReference>
<reference evidence="3 4" key="1">
    <citation type="submission" date="2016-10" db="EMBL/GenBank/DDBJ databases">
        <authorList>
            <person name="de Groot N.N."/>
        </authorList>
    </citation>
    <scope>NUCLEOTIDE SEQUENCE [LARGE SCALE GENOMIC DNA]</scope>
    <source>
        <strain evidence="3 4">DSM 12992</strain>
    </source>
</reference>
<keyword evidence="1" id="KW-0677">Repeat</keyword>
<dbReference type="EMBL" id="FOMG01000015">
    <property type="protein sequence ID" value="SFC97446.1"/>
    <property type="molecule type" value="Genomic_DNA"/>
</dbReference>
<dbReference type="Gene3D" id="2.30.24.10">
    <property type="entry name" value="CAT RNA-binding domain"/>
    <property type="match status" value="1"/>
</dbReference>
<dbReference type="InterPro" id="IPR036650">
    <property type="entry name" value="CAT_RNA-bd_dom_sf"/>
</dbReference>
<evidence type="ECO:0000313" key="3">
    <source>
        <dbReference type="EMBL" id="SFC97446.1"/>
    </source>
</evidence>
<dbReference type="RefSeq" id="WP_090091646.1">
    <property type="nucleotide sequence ID" value="NZ_FOMG01000015.1"/>
</dbReference>
<dbReference type="OrthoDB" id="9813552at2"/>
<name>A0A1I1NJ39_9CLOT</name>
<protein>
    <submittedName>
        <fullName evidence="3">Beta-glucoside operon transcriptional antiterminator</fullName>
    </submittedName>
</protein>
<dbReference type="NCBIfam" id="NF046042">
    <property type="entry name" value="LicT"/>
    <property type="match status" value="1"/>
</dbReference>
<dbReference type="Gene3D" id="1.20.890.100">
    <property type="match status" value="1"/>
</dbReference>
<organism evidence="3 4">
    <name type="scientific">Clostridium uliginosum</name>
    <dbReference type="NCBI Taxonomy" id="119641"/>
    <lineage>
        <taxon>Bacteria</taxon>
        <taxon>Bacillati</taxon>
        <taxon>Bacillota</taxon>
        <taxon>Clostridia</taxon>
        <taxon>Eubacteriales</taxon>
        <taxon>Clostridiaceae</taxon>
        <taxon>Clostridium</taxon>
    </lineage>
</organism>
<dbReference type="SMART" id="SM01061">
    <property type="entry name" value="CAT_RBD"/>
    <property type="match status" value="1"/>
</dbReference>
<dbReference type="SUPFAM" id="SSF63520">
    <property type="entry name" value="PTS-regulatory domain, PRD"/>
    <property type="match status" value="2"/>
</dbReference>
<dbReference type="PANTHER" id="PTHR30185:SF15">
    <property type="entry name" value="CRYPTIC BETA-GLUCOSIDE BGL OPERON ANTITERMINATOR"/>
    <property type="match status" value="1"/>
</dbReference>
<dbReference type="InterPro" id="IPR036634">
    <property type="entry name" value="PRD_sf"/>
</dbReference>
<dbReference type="PANTHER" id="PTHR30185">
    <property type="entry name" value="CRYPTIC BETA-GLUCOSIDE BGL OPERON ANTITERMINATOR"/>
    <property type="match status" value="1"/>
</dbReference>
<dbReference type="InterPro" id="IPR050661">
    <property type="entry name" value="BglG_antiterminators"/>
</dbReference>
<dbReference type="STRING" id="119641.SAMN05421842_11574"/>
<dbReference type="AlphaFoldDB" id="A0A1I1NJ39"/>
<dbReference type="InterPro" id="IPR011608">
    <property type="entry name" value="PRD"/>
</dbReference>
<dbReference type="Gene3D" id="1.20.58.1950">
    <property type="match status" value="1"/>
</dbReference>
<sequence>MKVKKVFNNNVVLVVNDLNEEQIVMGKGIGYQKYPRDLIEEDKIEKKFIFTNDESLNSFDTLVNRIPLNHIELASEIIQMGKELLDYKLNDNILITLSDHISYMIKRIDERLVFSNPLQWEIKQIYPDEYEFSQKALNYLKEKTGKDIPDSEVAFITLHFANAHLETKNMEETLLLTKIIDNVLDIVKYNYGIEINEYSFDYTRFITHLRYFVKRQLTGESVDGDTSLLAIIKLKYADDYNCSVKIKKFLESTYDWKITESELLYLTLHLNRLSHKSK</sequence>
<keyword evidence="4" id="KW-1185">Reference proteome</keyword>
<dbReference type="GO" id="GO:0006355">
    <property type="term" value="P:regulation of DNA-templated transcription"/>
    <property type="evidence" value="ECO:0007669"/>
    <property type="project" value="InterPro"/>
</dbReference>
<dbReference type="Proteomes" id="UP000199263">
    <property type="component" value="Unassembled WGS sequence"/>
</dbReference>
<dbReference type="Gene3D" id="1.10.1790.10">
    <property type="entry name" value="PRD domain"/>
    <property type="match status" value="1"/>
</dbReference>
<proteinExistence type="predicted"/>
<gene>
    <name evidence="3" type="ORF">SAMN05421842_11574</name>
</gene>
<evidence type="ECO:0000259" key="2">
    <source>
        <dbReference type="PROSITE" id="PS51372"/>
    </source>
</evidence>
<dbReference type="SUPFAM" id="SSF50151">
    <property type="entry name" value="SacY-like RNA-binding domain"/>
    <property type="match status" value="1"/>
</dbReference>
<accession>A0A1I1NJ39</accession>
<dbReference type="PROSITE" id="PS51372">
    <property type="entry name" value="PRD_2"/>
    <property type="match status" value="2"/>
</dbReference>
<dbReference type="Pfam" id="PF03123">
    <property type="entry name" value="CAT_RBD"/>
    <property type="match status" value="1"/>
</dbReference>
<dbReference type="GO" id="GO:0003723">
    <property type="term" value="F:RNA binding"/>
    <property type="evidence" value="ECO:0007669"/>
    <property type="project" value="InterPro"/>
</dbReference>
<evidence type="ECO:0000313" key="4">
    <source>
        <dbReference type="Proteomes" id="UP000199263"/>
    </source>
</evidence>
<feature type="domain" description="PRD" evidence="2">
    <location>
        <begin position="65"/>
        <end position="170"/>
    </location>
</feature>
<dbReference type="InterPro" id="IPR004341">
    <property type="entry name" value="CAT_RNA-bd_dom"/>
</dbReference>